<dbReference type="GO" id="GO:0008239">
    <property type="term" value="F:dipeptidyl-peptidase activity"/>
    <property type="evidence" value="ECO:0007669"/>
    <property type="project" value="TreeGrafter"/>
</dbReference>
<protein>
    <submittedName>
        <fullName evidence="4">Prolyl oligopeptidase family protein</fullName>
    </submittedName>
</protein>
<name>A0A1M5G1D2_9SPHI</name>
<dbReference type="SUPFAM" id="SSF82171">
    <property type="entry name" value="DPP6 N-terminal domain-like"/>
    <property type="match status" value="1"/>
</dbReference>
<dbReference type="PANTHER" id="PTHR11731:SF193">
    <property type="entry name" value="DIPEPTIDYL PEPTIDASE 9"/>
    <property type="match status" value="1"/>
</dbReference>
<dbReference type="RefSeq" id="WP_084529081.1">
    <property type="nucleotide sequence ID" value="NZ_FQUQ01000004.1"/>
</dbReference>
<dbReference type="InterPro" id="IPR001375">
    <property type="entry name" value="Peptidase_S9_cat"/>
</dbReference>
<dbReference type="InterPro" id="IPR002469">
    <property type="entry name" value="Peptidase_S9B_N"/>
</dbReference>
<dbReference type="InterPro" id="IPR029058">
    <property type="entry name" value="AB_hydrolase_fold"/>
</dbReference>
<feature type="signal peptide" evidence="1">
    <location>
        <begin position="1"/>
        <end position="21"/>
    </location>
</feature>
<dbReference type="Gene3D" id="2.140.10.30">
    <property type="entry name" value="Dipeptidylpeptidase IV, N-terminal domain"/>
    <property type="match status" value="1"/>
</dbReference>
<accession>A0A1M5G1D2</accession>
<feature type="domain" description="Peptidase S9 prolyl oligopeptidase catalytic" evidence="2">
    <location>
        <begin position="560"/>
        <end position="751"/>
    </location>
</feature>
<evidence type="ECO:0000313" key="5">
    <source>
        <dbReference type="Proteomes" id="UP000184287"/>
    </source>
</evidence>
<dbReference type="PANTHER" id="PTHR11731">
    <property type="entry name" value="PROTEASE FAMILY S9B,C DIPEPTIDYL-PEPTIDASE IV-RELATED"/>
    <property type="match status" value="1"/>
</dbReference>
<feature type="domain" description="Dipeptidylpeptidase IV N-terminal" evidence="3">
    <location>
        <begin position="131"/>
        <end position="472"/>
    </location>
</feature>
<evidence type="ECO:0000259" key="2">
    <source>
        <dbReference type="Pfam" id="PF00326"/>
    </source>
</evidence>
<dbReference type="Pfam" id="PF00930">
    <property type="entry name" value="DPPIV_N"/>
    <property type="match status" value="1"/>
</dbReference>
<dbReference type="GO" id="GO:0006508">
    <property type="term" value="P:proteolysis"/>
    <property type="evidence" value="ECO:0007669"/>
    <property type="project" value="InterPro"/>
</dbReference>
<keyword evidence="1" id="KW-0732">Signal</keyword>
<organism evidence="4 5">
    <name type="scientific">Pedobacter caeni</name>
    <dbReference type="NCBI Taxonomy" id="288992"/>
    <lineage>
        <taxon>Bacteria</taxon>
        <taxon>Pseudomonadati</taxon>
        <taxon>Bacteroidota</taxon>
        <taxon>Sphingobacteriia</taxon>
        <taxon>Sphingobacteriales</taxon>
        <taxon>Sphingobacteriaceae</taxon>
        <taxon>Pedobacter</taxon>
    </lineage>
</organism>
<dbReference type="EMBL" id="FQUQ01000004">
    <property type="protein sequence ID" value="SHF97565.1"/>
    <property type="molecule type" value="Genomic_DNA"/>
</dbReference>
<dbReference type="SUPFAM" id="SSF53474">
    <property type="entry name" value="alpha/beta-Hydrolases"/>
    <property type="match status" value="1"/>
</dbReference>
<proteinExistence type="predicted"/>
<feature type="chain" id="PRO_5009910304" evidence="1">
    <location>
        <begin position="22"/>
        <end position="768"/>
    </location>
</feature>
<dbReference type="AlphaFoldDB" id="A0A1M5G1D2"/>
<reference evidence="5" key="1">
    <citation type="submission" date="2016-11" db="EMBL/GenBank/DDBJ databases">
        <authorList>
            <person name="Varghese N."/>
            <person name="Submissions S."/>
        </authorList>
    </citation>
    <scope>NUCLEOTIDE SEQUENCE [LARGE SCALE GENOMIC DNA]</scope>
    <source>
        <strain evidence="5">DSM 16990</strain>
    </source>
</reference>
<sequence length="768" mass="87290">MNKLRLSILACLLAGRLSAQTAVLELAEKYSGDQLGKYVKSGSVSLNWVDKSAVFYYTDSSGPVPVCYLGDAKKGSLKPLYDTRDLAKELSKIRGENTDPKELSFYNLEINPKNPENFNFLYKGKRYQYLAKGRSAKEIPKISPPQNTAAAGRAEYWKKFSPDSNWFTYGYQHNVYLQKRSTDTALRLTLDGAPYYSFTSSNSAITDDKKSSPSVYWFKGSNKFFALREDKRRVQEMSIINSLATPRPQVNTYKFPMPGDKEVVQYELFLFDAAAGKATKLDISKYPDQKIIMQSTITNGRTMLHGGGLSENERYVYFLRRSRTNEQMDLCRLDSETGKVTELITETSKPHFNDQLFNCRILNNGNDILWWSERTGYGQYYLYDRNGKLKNAITSGKFVSGEILKIDTAGRSLIFEGYGREKGIDPYYRMFYKVKFDGSDFRLLSPGNGHHDISLSSNAQYLTDTYSRMDQPAVTVLRDMKGRQLMELAKEDISALLKTGWKKPELLKVKAADGITDLYGVIYKPFNLDTNKKYPIITNVYPGPQEDFIPRKFTLDDNYNQSLAQMGFIVINVGYRGSSPLRGRDFYTFGYGNLRDYALADDKYVIENLAKTHAYIDLNKVGIYGHSGGGFMTATAILTYPDFYKVAVAASGNYDSNIYTQWWGETYHGVWQQKDGFESNIPVTAALAGNLKGKLFLITGDVDKNVHPANTFRLADALIKKNKRFDMMVLPGKDHGLGDKYYTNLIRYYFLENLLKIKNDDTDIVSHQ</sequence>
<evidence type="ECO:0000313" key="4">
    <source>
        <dbReference type="EMBL" id="SHF97565.1"/>
    </source>
</evidence>
<evidence type="ECO:0000259" key="3">
    <source>
        <dbReference type="Pfam" id="PF00930"/>
    </source>
</evidence>
<dbReference type="Proteomes" id="UP000184287">
    <property type="component" value="Unassembled WGS sequence"/>
</dbReference>
<dbReference type="InterPro" id="IPR050278">
    <property type="entry name" value="Serine_Prot_S9B/DPPIV"/>
</dbReference>
<dbReference type="Gene3D" id="3.40.50.1820">
    <property type="entry name" value="alpha/beta hydrolase"/>
    <property type="match status" value="1"/>
</dbReference>
<evidence type="ECO:0000256" key="1">
    <source>
        <dbReference type="SAM" id="SignalP"/>
    </source>
</evidence>
<dbReference type="OrthoDB" id="9812921at2"/>
<gene>
    <name evidence="4" type="ORF">SAMN04488522_10414</name>
</gene>
<dbReference type="GO" id="GO:0008236">
    <property type="term" value="F:serine-type peptidase activity"/>
    <property type="evidence" value="ECO:0007669"/>
    <property type="project" value="InterPro"/>
</dbReference>
<keyword evidence="5" id="KW-1185">Reference proteome</keyword>
<dbReference type="STRING" id="288992.SAMN04488522_10414"/>
<dbReference type="Pfam" id="PF00326">
    <property type="entry name" value="Peptidase_S9"/>
    <property type="match status" value="1"/>
</dbReference>